<dbReference type="Proteomes" id="UP001430149">
    <property type="component" value="Unassembled WGS sequence"/>
</dbReference>
<feature type="region of interest" description="Disordered" evidence="1">
    <location>
        <begin position="197"/>
        <end position="220"/>
    </location>
</feature>
<keyword evidence="2" id="KW-0472">Membrane</keyword>
<keyword evidence="4" id="KW-1185">Reference proteome</keyword>
<evidence type="ECO:0000313" key="3">
    <source>
        <dbReference type="EMBL" id="MBM7126076.1"/>
    </source>
</evidence>
<dbReference type="Pfam" id="PF12412">
    <property type="entry name" value="DUF3667"/>
    <property type="match status" value="1"/>
</dbReference>
<reference evidence="3" key="1">
    <citation type="submission" date="2020-10" db="EMBL/GenBank/DDBJ databases">
        <title>Phylogeny of dyella-like bacteria.</title>
        <authorList>
            <person name="Fu J."/>
        </authorList>
    </citation>
    <scope>NUCLEOTIDE SEQUENCE</scope>
    <source>
        <strain evidence="3">DHOC52</strain>
    </source>
</reference>
<evidence type="ECO:0000313" key="4">
    <source>
        <dbReference type="Proteomes" id="UP001430149"/>
    </source>
</evidence>
<keyword evidence="2" id="KW-1133">Transmembrane helix</keyword>
<feature type="compositionally biased region" description="Low complexity" evidence="1">
    <location>
        <begin position="197"/>
        <end position="214"/>
    </location>
</feature>
<proteinExistence type="predicted"/>
<dbReference type="EMBL" id="JADIKE010000036">
    <property type="protein sequence ID" value="MBM7126076.1"/>
    <property type="molecule type" value="Genomic_DNA"/>
</dbReference>
<feature type="transmembrane region" description="Helical" evidence="2">
    <location>
        <begin position="276"/>
        <end position="297"/>
    </location>
</feature>
<organism evidence="3 4">
    <name type="scientific">Dyella flava</name>
    <dbReference type="NCBI Taxonomy" id="1920170"/>
    <lineage>
        <taxon>Bacteria</taxon>
        <taxon>Pseudomonadati</taxon>
        <taxon>Pseudomonadota</taxon>
        <taxon>Gammaproteobacteria</taxon>
        <taxon>Lysobacterales</taxon>
        <taxon>Rhodanobacteraceae</taxon>
        <taxon>Dyella</taxon>
    </lineage>
</organism>
<gene>
    <name evidence="3" type="ORF">ISP19_11925</name>
</gene>
<name>A0ABS2K4J3_9GAMM</name>
<feature type="transmembrane region" description="Helical" evidence="2">
    <location>
        <begin position="378"/>
        <end position="402"/>
    </location>
</feature>
<dbReference type="RefSeq" id="WP_204682385.1">
    <property type="nucleotide sequence ID" value="NZ_BSNR01000002.1"/>
</dbReference>
<protein>
    <submittedName>
        <fullName evidence="3">DUF3667 domain-containing protein</fullName>
    </submittedName>
</protein>
<feature type="transmembrane region" description="Helical" evidence="2">
    <location>
        <begin position="339"/>
        <end position="357"/>
    </location>
</feature>
<dbReference type="InterPro" id="IPR022134">
    <property type="entry name" value="DUF3667"/>
</dbReference>
<keyword evidence="2" id="KW-0812">Transmembrane</keyword>
<comment type="caution">
    <text evidence="3">The sequence shown here is derived from an EMBL/GenBank/DDBJ whole genome shotgun (WGS) entry which is preliminary data.</text>
</comment>
<sequence>MKELTSFEGIKCANCTEPLQGEYCHHCGQSVHSVLRPVHGLVEELFETVLHIDGRILHTVPTLFFKPGFLTLEYFSGRRVRYIAPFRLMFVLCLLSFFTLHLAADVIAGRADQRHQQTLISGASSNFEDDDTAGEVQKDLSRKLAILDATRAESAKTSGNPALVAQIDATEQKYRQDAGQRLIELGQPNTAAATTAAAIPAAPSTAPSAPSPAAGKHSDDYTMSPVDIRWLPAFANQRLTTLGQHVLDNMRDLLQGNPAQRQEARERVMTNVFGELPGTMLVLIPTFALLLTLFYALRRRLYMENLIVALHSHAFIFLSLLLITLAGMLSTWLKPHAAWTGWLLGFVQLALMLWLPVHLLIMQKRVYRQGWAMTVVKFLFIGGCYFWLLTFTLSLAAVLGLAH</sequence>
<accession>A0ABS2K4J3</accession>
<evidence type="ECO:0000256" key="1">
    <source>
        <dbReference type="SAM" id="MobiDB-lite"/>
    </source>
</evidence>
<evidence type="ECO:0000256" key="2">
    <source>
        <dbReference type="SAM" id="Phobius"/>
    </source>
</evidence>
<feature type="transmembrane region" description="Helical" evidence="2">
    <location>
        <begin position="309"/>
        <end position="333"/>
    </location>
</feature>